<dbReference type="Gene3D" id="3.40.190.10">
    <property type="entry name" value="Periplasmic binding protein-like II"/>
    <property type="match status" value="1"/>
</dbReference>
<dbReference type="PANTHER" id="PTHR42643:SF40">
    <property type="entry name" value="IONOTROPIC RECEPTOR 41A-RELATED"/>
    <property type="match status" value="1"/>
</dbReference>
<keyword evidence="10" id="KW-1071">Ligand-gated ion channel</keyword>
<evidence type="ECO:0000256" key="6">
    <source>
        <dbReference type="ARBA" id="ARBA00023065"/>
    </source>
</evidence>
<evidence type="ECO:0000256" key="2">
    <source>
        <dbReference type="ARBA" id="ARBA00022448"/>
    </source>
</evidence>
<organism evidence="14">
    <name type="scientific">Conogethes punctiferalis</name>
    <name type="common">Durian fruit borer</name>
    <name type="synonym">Astura punctiferalis</name>
    <dbReference type="NCBI Taxonomy" id="1133088"/>
    <lineage>
        <taxon>Eukaryota</taxon>
        <taxon>Metazoa</taxon>
        <taxon>Ecdysozoa</taxon>
        <taxon>Arthropoda</taxon>
        <taxon>Hexapoda</taxon>
        <taxon>Insecta</taxon>
        <taxon>Pterygota</taxon>
        <taxon>Neoptera</taxon>
        <taxon>Endopterygota</taxon>
        <taxon>Lepidoptera</taxon>
        <taxon>Glossata</taxon>
        <taxon>Ditrysia</taxon>
        <taxon>Pyraloidea</taxon>
        <taxon>Crambidae</taxon>
        <taxon>Spilomelinae</taxon>
        <taxon>Conogethes</taxon>
    </lineage>
</organism>
<name>A0A1Y9TJK5_CONPF</name>
<keyword evidence="6" id="KW-0406">Ion transport</keyword>
<evidence type="ECO:0000313" key="14">
    <source>
        <dbReference type="EMBL" id="ARO76470.1"/>
    </source>
</evidence>
<comment type="subcellular location">
    <subcellularLocation>
        <location evidence="1">Cell membrane</location>
        <topology evidence="1">Multi-pass membrane protein</topology>
    </subcellularLocation>
</comment>
<dbReference type="GO" id="GO:0015276">
    <property type="term" value="F:ligand-gated monoatomic ion channel activity"/>
    <property type="evidence" value="ECO:0007669"/>
    <property type="project" value="InterPro"/>
</dbReference>
<keyword evidence="4 12" id="KW-0812">Transmembrane</keyword>
<evidence type="ECO:0000256" key="7">
    <source>
        <dbReference type="ARBA" id="ARBA00023136"/>
    </source>
</evidence>
<evidence type="ECO:0000256" key="1">
    <source>
        <dbReference type="ARBA" id="ARBA00004651"/>
    </source>
</evidence>
<dbReference type="Pfam" id="PF10613">
    <property type="entry name" value="Lig_chan-Glu_bd"/>
    <property type="match status" value="1"/>
</dbReference>
<feature type="transmembrane region" description="Helical" evidence="12">
    <location>
        <begin position="410"/>
        <end position="432"/>
    </location>
</feature>
<dbReference type="SUPFAM" id="SSF53850">
    <property type="entry name" value="Periplasmic binding protein-like II"/>
    <property type="match status" value="1"/>
</dbReference>
<dbReference type="EMBL" id="KX084515">
    <property type="protein sequence ID" value="ARO76470.1"/>
    <property type="molecule type" value="mRNA"/>
</dbReference>
<evidence type="ECO:0000256" key="9">
    <source>
        <dbReference type="ARBA" id="ARBA00023180"/>
    </source>
</evidence>
<sequence>MINILRIIFTIQIDWVNKFILFFKYKNFISYLFTMMLDSVLSLMPIEILLQTIFNEYLSNSYCLTVVSEKPLDLHVNISYAYISVENGELSPDQMLKLSENGCSDYIVQVKNPQKFMGAFETVNLLGNVRRGDRKIVFLPYREDNATTTLLLEILTLKETSFIANILLILPSPEQSTCSYYDLVTHKYVGQDNEINQPYYIDRWNACTLNFEKNVSLFPHDMTNLYGKTLKVACFTYMPYVLLDLSEAQEPFGRTGTEIKIVDEFCRWVNCTVELVREDEHMWGEIYDNLTGVGVIGNLVEDRADIGITALYSWYEEYVVLDFSAPGVRTAVTCIAPSPRLLASWEEPLLPFSWYMWLALIFTFVYASLALTIAQGFTTDNAFLTTFGIMIAQSQHDVGASWRVRSVTGWMLLTGLVIGNAYGGGLASVFTVPKYEKSIDTVQDIVDRKMEWGATHDAWVFSLTSSNEPLIKKLVNQFKVYPADVLKKKSLDRSMAFSIERLPSGYYAIGDYITKEAMLDLTVMLEDFYFEQCVAMLRKSSPFTKKISQLIGRLHESGLLLVWETQVIHNTHRQSDNT</sequence>
<evidence type="ECO:0000256" key="12">
    <source>
        <dbReference type="SAM" id="Phobius"/>
    </source>
</evidence>
<keyword evidence="8 14" id="KW-0675">Receptor</keyword>
<dbReference type="GO" id="GO:0005886">
    <property type="term" value="C:plasma membrane"/>
    <property type="evidence" value="ECO:0007669"/>
    <property type="project" value="UniProtKB-SubCell"/>
</dbReference>
<keyword evidence="5 12" id="KW-1133">Transmembrane helix</keyword>
<feature type="transmembrane region" description="Helical" evidence="12">
    <location>
        <begin position="28"/>
        <end position="50"/>
    </location>
</feature>
<keyword evidence="3" id="KW-1003">Cell membrane</keyword>
<dbReference type="InterPro" id="IPR052192">
    <property type="entry name" value="Insect_Ionotropic_Sensory_Rcpt"/>
</dbReference>
<evidence type="ECO:0000256" key="4">
    <source>
        <dbReference type="ARBA" id="ARBA00022692"/>
    </source>
</evidence>
<evidence type="ECO:0000259" key="13">
    <source>
        <dbReference type="Pfam" id="PF10613"/>
    </source>
</evidence>
<proteinExistence type="evidence at transcript level"/>
<evidence type="ECO:0000256" key="8">
    <source>
        <dbReference type="ARBA" id="ARBA00023170"/>
    </source>
</evidence>
<dbReference type="InterPro" id="IPR019594">
    <property type="entry name" value="Glu/Gly-bd"/>
</dbReference>
<keyword evidence="7 12" id="KW-0472">Membrane</keyword>
<feature type="transmembrane region" description="Helical" evidence="12">
    <location>
        <begin position="354"/>
        <end position="377"/>
    </location>
</feature>
<feature type="domain" description="Ionotropic glutamate receptor L-glutamate and glycine-binding" evidence="13">
    <location>
        <begin position="228"/>
        <end position="338"/>
    </location>
</feature>
<keyword evidence="11" id="KW-0407">Ion channel</keyword>
<keyword evidence="9" id="KW-0325">Glycoprotein</keyword>
<accession>A0A1Y9TJK5</accession>
<evidence type="ECO:0000256" key="10">
    <source>
        <dbReference type="ARBA" id="ARBA00023286"/>
    </source>
</evidence>
<gene>
    <name evidence="14" type="primary">IR7</name>
</gene>
<evidence type="ECO:0000256" key="5">
    <source>
        <dbReference type="ARBA" id="ARBA00022989"/>
    </source>
</evidence>
<dbReference type="AlphaFoldDB" id="A0A1Y9TJK5"/>
<keyword evidence="2" id="KW-0813">Transport</keyword>
<dbReference type="Gene3D" id="1.10.287.70">
    <property type="match status" value="1"/>
</dbReference>
<evidence type="ECO:0000256" key="11">
    <source>
        <dbReference type="ARBA" id="ARBA00023303"/>
    </source>
</evidence>
<dbReference type="PANTHER" id="PTHR42643">
    <property type="entry name" value="IONOTROPIC RECEPTOR 20A-RELATED"/>
    <property type="match status" value="1"/>
</dbReference>
<evidence type="ECO:0000256" key="3">
    <source>
        <dbReference type="ARBA" id="ARBA00022475"/>
    </source>
</evidence>
<reference evidence="14" key="1">
    <citation type="submission" date="2016-04" db="EMBL/GenBank/DDBJ databases">
        <title>Deep sequencing-based transcriptome analysis of the yellow peach moth Conogethes punctiferalis (Guenee) antennae.</title>
        <authorList>
            <person name="Ge X."/>
            <person name="Zhang T."/>
            <person name="Wang Z."/>
            <person name="He K."/>
            <person name="Bai S."/>
        </authorList>
    </citation>
    <scope>NUCLEOTIDE SEQUENCE</scope>
</reference>
<protein>
    <submittedName>
        <fullName evidence="14">Ionotropic receptor 7</fullName>
    </submittedName>
</protein>